<dbReference type="AlphaFoldDB" id="A0A0F9REJ1"/>
<proteinExistence type="predicted"/>
<sequence length="248" mass="27198">MTVVDGWLDWAIKAPAPVEKGRYTNDPERAMSEILYLVMHLAGGWEAFLRRGHRPGEDASWTFSNCQDGDFYQHYPLSALTFTSGGYTQNRDGLACENEGMPGWSMNAVQIANARRMREDVKAICPNLRPPFLGAGFREHGELTNGATDCPSGAISPLYQSYITREEDMALTQEEHGVLMNLFAWAQEQHDMLKGAGEPDLSGLPQPESILGRLAALEAQLNTMPTLAVDAAAIAKAVNDDAAARLKE</sequence>
<protein>
    <submittedName>
        <fullName evidence="1">Uncharacterized protein</fullName>
    </submittedName>
</protein>
<organism evidence="1">
    <name type="scientific">marine sediment metagenome</name>
    <dbReference type="NCBI Taxonomy" id="412755"/>
    <lineage>
        <taxon>unclassified sequences</taxon>
        <taxon>metagenomes</taxon>
        <taxon>ecological metagenomes</taxon>
    </lineage>
</organism>
<gene>
    <name evidence="1" type="ORF">LCGC14_0587930</name>
</gene>
<evidence type="ECO:0000313" key="1">
    <source>
        <dbReference type="EMBL" id="KKN54900.1"/>
    </source>
</evidence>
<accession>A0A0F9REJ1</accession>
<reference evidence="1" key="1">
    <citation type="journal article" date="2015" name="Nature">
        <title>Complex archaea that bridge the gap between prokaryotes and eukaryotes.</title>
        <authorList>
            <person name="Spang A."/>
            <person name="Saw J.H."/>
            <person name="Jorgensen S.L."/>
            <person name="Zaremba-Niedzwiedzka K."/>
            <person name="Martijn J."/>
            <person name="Lind A.E."/>
            <person name="van Eijk R."/>
            <person name="Schleper C."/>
            <person name="Guy L."/>
            <person name="Ettema T.J."/>
        </authorList>
    </citation>
    <scope>NUCLEOTIDE SEQUENCE</scope>
</reference>
<comment type="caution">
    <text evidence="1">The sequence shown here is derived from an EMBL/GenBank/DDBJ whole genome shotgun (WGS) entry which is preliminary data.</text>
</comment>
<name>A0A0F9REJ1_9ZZZZ</name>
<dbReference type="EMBL" id="LAZR01000908">
    <property type="protein sequence ID" value="KKN54900.1"/>
    <property type="molecule type" value="Genomic_DNA"/>
</dbReference>